<dbReference type="EMBL" id="BMAO01031397">
    <property type="protein sequence ID" value="GFQ74740.1"/>
    <property type="molecule type" value="Genomic_DNA"/>
</dbReference>
<protein>
    <submittedName>
        <fullName evidence="2">Uncharacterized protein</fullName>
    </submittedName>
</protein>
<name>A0A8X6F9Q8_TRICU</name>
<proteinExistence type="predicted"/>
<dbReference type="AlphaFoldDB" id="A0A8X6F9Q8"/>
<reference evidence="2" key="1">
    <citation type="submission" date="2020-07" db="EMBL/GenBank/DDBJ databases">
        <title>Multicomponent nature underlies the extraordinary mechanical properties of spider dragline silk.</title>
        <authorList>
            <person name="Kono N."/>
            <person name="Nakamura H."/>
            <person name="Mori M."/>
            <person name="Yoshida Y."/>
            <person name="Ohtoshi R."/>
            <person name="Malay A.D."/>
            <person name="Moran D.A.P."/>
            <person name="Tomita M."/>
            <person name="Numata K."/>
            <person name="Arakawa K."/>
        </authorList>
    </citation>
    <scope>NUCLEOTIDE SEQUENCE</scope>
</reference>
<keyword evidence="3" id="KW-1185">Reference proteome</keyword>
<sequence>MERHNEFVEAPGNNTLPYSTVAWWVGKFQQGRVSTKMSNVRNDDSVCGPTWQVPSSSSSWMKTGDRR</sequence>
<gene>
    <name evidence="2" type="ORF">TNCT_333191</name>
</gene>
<dbReference type="Proteomes" id="UP000887116">
    <property type="component" value="Unassembled WGS sequence"/>
</dbReference>
<comment type="caution">
    <text evidence="2">The sequence shown here is derived from an EMBL/GenBank/DDBJ whole genome shotgun (WGS) entry which is preliminary data.</text>
</comment>
<evidence type="ECO:0000313" key="3">
    <source>
        <dbReference type="Proteomes" id="UP000887116"/>
    </source>
</evidence>
<accession>A0A8X6F9Q8</accession>
<evidence type="ECO:0000313" key="2">
    <source>
        <dbReference type="EMBL" id="GFQ74740.1"/>
    </source>
</evidence>
<feature type="compositionally biased region" description="Polar residues" evidence="1">
    <location>
        <begin position="52"/>
        <end position="61"/>
    </location>
</feature>
<feature type="region of interest" description="Disordered" evidence="1">
    <location>
        <begin position="48"/>
        <end position="67"/>
    </location>
</feature>
<evidence type="ECO:0000256" key="1">
    <source>
        <dbReference type="SAM" id="MobiDB-lite"/>
    </source>
</evidence>
<organism evidence="2 3">
    <name type="scientific">Trichonephila clavata</name>
    <name type="common">Joro spider</name>
    <name type="synonym">Nephila clavata</name>
    <dbReference type="NCBI Taxonomy" id="2740835"/>
    <lineage>
        <taxon>Eukaryota</taxon>
        <taxon>Metazoa</taxon>
        <taxon>Ecdysozoa</taxon>
        <taxon>Arthropoda</taxon>
        <taxon>Chelicerata</taxon>
        <taxon>Arachnida</taxon>
        <taxon>Araneae</taxon>
        <taxon>Araneomorphae</taxon>
        <taxon>Entelegynae</taxon>
        <taxon>Araneoidea</taxon>
        <taxon>Nephilidae</taxon>
        <taxon>Trichonephila</taxon>
    </lineage>
</organism>
<dbReference type="OrthoDB" id="6428254at2759"/>